<sequence>MSNENRPPTIDASDSLTHTDIQTHYERIKPALKPLSTVLNNPTGLVYDKKGWYRTRENDNVDEIENGFEKKRRMQTIHQDFDHVVGQVDRSLYVLTSYKSPNSMNNWTAATLDGTNYQYKPGKSPTPDAADLRAVGAWGDIDLADDLKPKRGNLSKSTRATAEEALQAYADEFAALYGGYDAIFMLDSVGGAYILGAPSVTLPIADLFDDDPEARGWVFQEFIDRSNDWLRDAERRVNNRVPGAKRVIDPDWANNKNRQYKAPLSLHGDHDAVVAPIDPEAVSYSVTPIEDVDAELLNKVRTWANAVTSVEHTSRVGSVVASLWPNYIENADSWKEALQTWVEDKREQEKYRQKRWHEAEEHRQELSESLDGLQLTTDRSLVEAAIENIDVRELAEQVADVWHGEKTPPRFGPPWHEEHNSGQSTFADRDKFHDTGQSLNGNAVVLVALADGISDDDELTGAEFPQAVDALRDRGYSIPIWVPEAGTERPNGDKYDRTPLWVLRKAAVALGICETDDFVEKETSSGTYVDFPDNDKRISVLEALKERDIDHGWELEQPDLLTTQYQIQSCAPPVDESTSFDVEARWEALQGERYGEFIDTDSVTIFADPPGTGKTTNAAIAAAQRERPYSILFGMHEKAREFIKDDATPDDVYHLKGAEQKQYNECMDADHQDEQCPTHGETSRCPSMCPIYNCPPDNPLRERFERVVDEVGPVKAHLLLDPHEGDECAYLRQFDDLEYEDAIVGVHEYLQLKTVANESRDVLVDEKPRSLISERTLSANQLLQLETTLTEIGETNANKKSAATRTLEAVGQFAGRIAEALSNGGSLVDVQPPQSWWASYETRNDVAGHHREFKRPSKDQPWQYGEAFAKAKIKFNETILARIEDGNWNGVPLAFDALIAAAIEAGLPREPLSKAIAFPFKLSHCPRCTTQLAVDERGTRVCEKCNWREDESSFIQKQTEQARADVELGSKRLYFRSLPLLSDLPSSPLILDATATPERIGALFGDPEPLITGDETLEVDMVLTQITDGQYHGGTVQKSDSLRERIQATIDEAGRQFDQPLFVMRQDLESKFDLPPNSEHLHYHAARGLNRTGCDAVFCIGAPHPHISDLKTEAELLAQHRDDLRAGGKECSTRRNEGELAANPPVYRKLNYEDEDGCGRAVPTKHYSGLIGALFRETREKELVQAVHRIRPILADETKHAYLITNVPTSLPVDRLVELDDLAAPMRQRLPVTPRAIDLLHHLSNAACDQSPDPQSFPFKEQSGTLCFTRGDLEDFAEDCGIDVSTRTISNWVDDFENLGLLAEGDYIPREGYQLRLEKSTLKRALLVMTNNASFKVDETPSYIPPTSPADWDALAQNLSAAVSQEKMPARSSAD</sequence>
<organism evidence="2 3">
    <name type="scientific">Natronoarchaeum philippinense</name>
    <dbReference type="NCBI Taxonomy" id="558529"/>
    <lineage>
        <taxon>Archaea</taxon>
        <taxon>Methanobacteriati</taxon>
        <taxon>Methanobacteriota</taxon>
        <taxon>Stenosarchaea group</taxon>
        <taxon>Halobacteria</taxon>
        <taxon>Halobacteriales</taxon>
        <taxon>Natronoarchaeaceae</taxon>
    </lineage>
</organism>
<dbReference type="Proteomes" id="UP000219453">
    <property type="component" value="Unassembled WGS sequence"/>
</dbReference>
<accession>A0A285N2F3</accession>
<dbReference type="EMBL" id="OBEJ01000001">
    <property type="protein sequence ID" value="SNZ03610.1"/>
    <property type="molecule type" value="Genomic_DNA"/>
</dbReference>
<proteinExistence type="predicted"/>
<evidence type="ECO:0000313" key="3">
    <source>
        <dbReference type="Proteomes" id="UP000219453"/>
    </source>
</evidence>
<name>A0A285N2F3_NATPI</name>
<feature type="region of interest" description="Disordered" evidence="1">
    <location>
        <begin position="404"/>
        <end position="431"/>
    </location>
</feature>
<evidence type="ECO:0000256" key="1">
    <source>
        <dbReference type="SAM" id="MobiDB-lite"/>
    </source>
</evidence>
<keyword evidence="3" id="KW-1185">Reference proteome</keyword>
<dbReference type="OrthoDB" id="257353at2157"/>
<protein>
    <submittedName>
        <fullName evidence="2">Uncharacterized protein</fullName>
    </submittedName>
</protein>
<dbReference type="RefSeq" id="WP_097007369.1">
    <property type="nucleotide sequence ID" value="NZ_OBEJ01000001.1"/>
</dbReference>
<evidence type="ECO:0000313" key="2">
    <source>
        <dbReference type="EMBL" id="SNZ03610.1"/>
    </source>
</evidence>
<reference evidence="2 3" key="1">
    <citation type="submission" date="2017-09" db="EMBL/GenBank/DDBJ databases">
        <authorList>
            <person name="Ehlers B."/>
            <person name="Leendertz F.H."/>
        </authorList>
    </citation>
    <scope>NUCLEOTIDE SEQUENCE [LARGE SCALE GENOMIC DNA]</scope>
    <source>
        <strain evidence="2 3">DSM 27208</strain>
    </source>
</reference>
<gene>
    <name evidence="2" type="ORF">SAMN06269185_0321</name>
</gene>